<dbReference type="SUPFAM" id="SSF52833">
    <property type="entry name" value="Thioredoxin-like"/>
    <property type="match status" value="1"/>
</dbReference>
<dbReference type="AlphaFoldDB" id="A0A370G746"/>
<name>A0A370G746_GLULI</name>
<protein>
    <submittedName>
        <fullName evidence="2">Alkyl hydroperoxide reductase subunit AhpC</fullName>
    </submittedName>
    <submittedName>
        <fullName evidence="1">Peroxiredoxin</fullName>
    </submittedName>
</protein>
<organism evidence="2 3">
    <name type="scientific">Gluconacetobacter liquefaciens</name>
    <name type="common">Acetobacter liquefaciens</name>
    <dbReference type="NCBI Taxonomy" id="89584"/>
    <lineage>
        <taxon>Bacteria</taxon>
        <taxon>Pseudomonadati</taxon>
        <taxon>Pseudomonadota</taxon>
        <taxon>Alphaproteobacteria</taxon>
        <taxon>Acetobacterales</taxon>
        <taxon>Acetobacteraceae</taxon>
        <taxon>Gluconacetobacter</taxon>
    </lineage>
</organism>
<comment type="caution">
    <text evidence="2">The sequence shown here is derived from an EMBL/GenBank/DDBJ whole genome shotgun (WGS) entry which is preliminary data.</text>
</comment>
<gene>
    <name evidence="2" type="ORF">C7453_104289</name>
    <name evidence="1" type="ORF">HLH32_09785</name>
</gene>
<evidence type="ECO:0000313" key="1">
    <source>
        <dbReference type="EMBL" id="MBB2186674.1"/>
    </source>
</evidence>
<dbReference type="Gene3D" id="3.40.30.10">
    <property type="entry name" value="Glutaredoxin"/>
    <property type="match status" value="1"/>
</dbReference>
<dbReference type="EMBL" id="JABEQI010000004">
    <property type="protein sequence ID" value="MBB2186674.1"/>
    <property type="molecule type" value="Genomic_DNA"/>
</dbReference>
<accession>A0A370G746</accession>
<evidence type="ECO:0000313" key="4">
    <source>
        <dbReference type="Proteomes" id="UP000562982"/>
    </source>
</evidence>
<dbReference type="EMBL" id="QQAW01000004">
    <property type="protein sequence ID" value="RDI38344.1"/>
    <property type="molecule type" value="Genomic_DNA"/>
</dbReference>
<reference evidence="2 3" key="1">
    <citation type="submission" date="2018-07" db="EMBL/GenBank/DDBJ databases">
        <title>Genomic Encyclopedia of Type Strains, Phase IV (KMG-IV): sequencing the most valuable type-strain genomes for metagenomic binning, comparative biology and taxonomic classification.</title>
        <authorList>
            <person name="Goeker M."/>
        </authorList>
    </citation>
    <scope>NUCLEOTIDE SEQUENCE [LARGE SCALE GENOMIC DNA]</scope>
    <source>
        <strain evidence="2 3">DSM 5603</strain>
    </source>
</reference>
<reference evidence="1 4" key="2">
    <citation type="submission" date="2020-04" db="EMBL/GenBank/DDBJ databases">
        <title>Description of novel Gluconacetobacter.</title>
        <authorList>
            <person name="Sombolestani A."/>
        </authorList>
    </citation>
    <scope>NUCLEOTIDE SEQUENCE [LARGE SCALE GENOMIC DNA]</scope>
    <source>
        <strain evidence="1 4">LMG 1382</strain>
    </source>
</reference>
<dbReference type="Proteomes" id="UP000254958">
    <property type="component" value="Unassembled WGS sequence"/>
</dbReference>
<dbReference type="Proteomes" id="UP000562982">
    <property type="component" value="Unassembled WGS sequence"/>
</dbReference>
<evidence type="ECO:0000313" key="2">
    <source>
        <dbReference type="EMBL" id="RDI38344.1"/>
    </source>
</evidence>
<dbReference type="InterPro" id="IPR036249">
    <property type="entry name" value="Thioredoxin-like_sf"/>
</dbReference>
<sequence length="161" mass="17529">MTLFPGRQVPDFTAQTTAGQIHLHAWLRGSWGIVITHPADYDLDGLRRAGAWALTRAQPVRLLGLSPCHHDDSPHAPGFTIVSRQDASRVARNWQGKAPDIGDTLPAAPMAERAVYVIGPDLTIRTVLSHPPARGRHFTDIIQAAEAFGLDDIPLRPVRAA</sequence>
<dbReference type="RefSeq" id="WP_114727329.1">
    <property type="nucleotide sequence ID" value="NZ_BJMI01000003.1"/>
</dbReference>
<evidence type="ECO:0000313" key="3">
    <source>
        <dbReference type="Proteomes" id="UP000254958"/>
    </source>
</evidence>
<dbReference type="OrthoDB" id="9812811at2"/>
<keyword evidence="3" id="KW-1185">Reference proteome</keyword>
<proteinExistence type="predicted"/>